<dbReference type="CDD" id="cd00077">
    <property type="entry name" value="HDc"/>
    <property type="match status" value="1"/>
</dbReference>
<dbReference type="InterPro" id="IPR043128">
    <property type="entry name" value="Rev_trsase/Diguanyl_cyclase"/>
</dbReference>
<feature type="domain" description="HD-GYP" evidence="2">
    <location>
        <begin position="284"/>
        <end position="478"/>
    </location>
</feature>
<accession>A0A6A7K929</accession>
<dbReference type="InterPro" id="IPR011006">
    <property type="entry name" value="CheY-like_superfamily"/>
</dbReference>
<gene>
    <name evidence="3" type="ORF">GC105_07825</name>
</gene>
<dbReference type="InterPro" id="IPR029787">
    <property type="entry name" value="Nucleotide_cyclase"/>
</dbReference>
<dbReference type="CDD" id="cd01949">
    <property type="entry name" value="GGDEF"/>
    <property type="match status" value="1"/>
</dbReference>
<dbReference type="SUPFAM" id="SSF55073">
    <property type="entry name" value="Nucleotide cyclase"/>
    <property type="match status" value="1"/>
</dbReference>
<dbReference type="SUPFAM" id="SSF109604">
    <property type="entry name" value="HD-domain/PDEase-like"/>
    <property type="match status" value="1"/>
</dbReference>
<dbReference type="SMART" id="SM00267">
    <property type="entry name" value="GGDEF"/>
    <property type="match status" value="1"/>
</dbReference>
<proteinExistence type="predicted"/>
<evidence type="ECO:0000313" key="4">
    <source>
        <dbReference type="Proteomes" id="UP000440004"/>
    </source>
</evidence>
<dbReference type="InterPro" id="IPR037522">
    <property type="entry name" value="HD_GYP_dom"/>
</dbReference>
<dbReference type="PANTHER" id="PTHR45228">
    <property type="entry name" value="CYCLIC DI-GMP PHOSPHODIESTERASE TM_0186-RELATED"/>
    <property type="match status" value="1"/>
</dbReference>
<sequence length="478" mass="55637">MASNIMIVNNYKEKLLIKDILEDRLKEIAIFNLEYLDNLISELIINNIQVCLLYINDKSDVKVLQEIKENPHVMDLPIIICSENLNVDIMEQTLTLGAYDYLVTPKDDEILEKLFCLKIQNAINHIKRYEEIIYLSYHDEMTGLYNKRFFKEEIRRLDTKRQLPISVVVGDVNSLKMTNDVFGHHIGDKIIVEVANVLKQFCRKEDIIARWGGDEFYILLPKTSRELAKSIYKRIQSSCLDHIFNNIPISVSLGYHTKENDDENIDSTIRRAEEWMYKHKLEQSKSFNAKMIKSFKDTITAKNPKYHLYNDAKYELVKKMGSKLSLTEDELVILKSLVMFADIGYITLQESIINKKEKLSTEEWDEIRKHTEIGYRIAKASPELNNIADYILYHHERWDGKGYPHGLRGERIPQLSRIISIVNAYDAMISVRPYRRAFNKEEAISKLLEGAGSQFDPYLVNVFLDTCAISENRAFTGT</sequence>
<dbReference type="InterPro" id="IPR003607">
    <property type="entry name" value="HD/PDEase_dom"/>
</dbReference>
<dbReference type="Gene3D" id="1.10.3210.10">
    <property type="entry name" value="Hypothetical protein af1432"/>
    <property type="match status" value="1"/>
</dbReference>
<dbReference type="InterPro" id="IPR000160">
    <property type="entry name" value="GGDEF_dom"/>
</dbReference>
<organism evidence="3 4">
    <name type="scientific">Alkalibaculum sporogenes</name>
    <dbReference type="NCBI Taxonomy" id="2655001"/>
    <lineage>
        <taxon>Bacteria</taxon>
        <taxon>Bacillati</taxon>
        <taxon>Bacillota</taxon>
        <taxon>Clostridia</taxon>
        <taxon>Eubacteriales</taxon>
        <taxon>Eubacteriaceae</taxon>
        <taxon>Alkalibaculum</taxon>
    </lineage>
</organism>
<dbReference type="Pfam" id="PF13487">
    <property type="entry name" value="HD_5"/>
    <property type="match status" value="1"/>
</dbReference>
<dbReference type="PROSITE" id="PS51832">
    <property type="entry name" value="HD_GYP"/>
    <property type="match status" value="1"/>
</dbReference>
<dbReference type="Gene3D" id="3.40.50.2300">
    <property type="match status" value="1"/>
</dbReference>
<dbReference type="Pfam" id="PF00990">
    <property type="entry name" value="GGDEF"/>
    <property type="match status" value="1"/>
</dbReference>
<dbReference type="EMBL" id="WHNX01000010">
    <property type="protein sequence ID" value="MPW25697.1"/>
    <property type="molecule type" value="Genomic_DNA"/>
</dbReference>
<dbReference type="Gene3D" id="3.30.70.270">
    <property type="match status" value="1"/>
</dbReference>
<dbReference type="RefSeq" id="WP_152803420.1">
    <property type="nucleotide sequence ID" value="NZ_WHNX01000010.1"/>
</dbReference>
<name>A0A6A7K929_9FIRM</name>
<reference evidence="3 4" key="1">
    <citation type="submission" date="2019-10" db="EMBL/GenBank/DDBJ databases">
        <title>Alkalibaculum tamaniensis sp.nov., a new alkaliphilic acetogen, isolated on methoxylated aromatics from a mud volcano.</title>
        <authorList>
            <person name="Khomyakova M.A."/>
            <person name="Merkel A.Y."/>
            <person name="Bonch-Osmolovskaya E.A."/>
            <person name="Slobodkin A.I."/>
        </authorList>
    </citation>
    <scope>NUCLEOTIDE SEQUENCE [LARGE SCALE GENOMIC DNA]</scope>
    <source>
        <strain evidence="3 4">M08DMB</strain>
    </source>
</reference>
<evidence type="ECO:0000259" key="1">
    <source>
        <dbReference type="PROSITE" id="PS50887"/>
    </source>
</evidence>
<dbReference type="PANTHER" id="PTHR45228:SF1">
    <property type="entry name" value="CYCLIC DI-GMP PHOSPHODIESTERASE TM_0186"/>
    <property type="match status" value="1"/>
</dbReference>
<dbReference type="NCBIfam" id="TIGR00254">
    <property type="entry name" value="GGDEF"/>
    <property type="match status" value="1"/>
</dbReference>
<dbReference type="AlphaFoldDB" id="A0A6A7K929"/>
<comment type="caution">
    <text evidence="3">The sequence shown here is derived from an EMBL/GenBank/DDBJ whole genome shotgun (WGS) entry which is preliminary data.</text>
</comment>
<protein>
    <submittedName>
        <fullName evidence="3">Diguanylate cyclase</fullName>
    </submittedName>
</protein>
<dbReference type="Proteomes" id="UP000440004">
    <property type="component" value="Unassembled WGS sequence"/>
</dbReference>
<evidence type="ECO:0000313" key="3">
    <source>
        <dbReference type="EMBL" id="MPW25697.1"/>
    </source>
</evidence>
<dbReference type="SUPFAM" id="SSF52172">
    <property type="entry name" value="CheY-like"/>
    <property type="match status" value="1"/>
</dbReference>
<feature type="domain" description="GGDEF" evidence="1">
    <location>
        <begin position="163"/>
        <end position="295"/>
    </location>
</feature>
<dbReference type="PROSITE" id="PS50887">
    <property type="entry name" value="GGDEF"/>
    <property type="match status" value="1"/>
</dbReference>
<evidence type="ECO:0000259" key="2">
    <source>
        <dbReference type="PROSITE" id="PS51832"/>
    </source>
</evidence>
<dbReference type="InterPro" id="IPR052020">
    <property type="entry name" value="Cyclic_di-GMP/3'3'-cGAMP_PDE"/>
</dbReference>
<keyword evidence="4" id="KW-1185">Reference proteome</keyword>